<dbReference type="CDD" id="cd00403">
    <property type="entry name" value="Ribosomal_L1"/>
    <property type="match status" value="1"/>
</dbReference>
<proteinExistence type="inferred from homology"/>
<dbReference type="Pfam" id="PF00687">
    <property type="entry name" value="Ribosomal_L1"/>
    <property type="match status" value="1"/>
</dbReference>
<evidence type="ECO:0000313" key="9">
    <source>
        <dbReference type="Proteomes" id="UP000178812"/>
    </source>
</evidence>
<dbReference type="PANTHER" id="PTHR36427:SF3">
    <property type="entry name" value="LARGE RIBOSOMAL SUBUNIT PROTEIN UL1M"/>
    <property type="match status" value="1"/>
</dbReference>
<dbReference type="PANTHER" id="PTHR36427">
    <property type="entry name" value="54S RIBOSOMAL PROTEIN L1, MITOCHONDRIAL"/>
    <property type="match status" value="1"/>
</dbReference>
<comment type="caution">
    <text evidence="8">The sequence shown here is derived from an EMBL/GenBank/DDBJ whole genome shotgun (WGS) entry which is preliminary data.</text>
</comment>
<keyword evidence="5" id="KW-0687">Ribonucleoprotein</keyword>
<keyword evidence="3" id="KW-0810">Translation regulation</keyword>
<accession>A0A1F7WRH2</accession>
<dbReference type="PIRSF" id="PIRSF002155">
    <property type="entry name" value="Ribosomal_L1"/>
    <property type="match status" value="1"/>
</dbReference>
<keyword evidence="4" id="KW-0689">Ribosomal protein</keyword>
<dbReference type="Gene3D" id="3.40.50.790">
    <property type="match status" value="1"/>
</dbReference>
<dbReference type="GO" id="GO:0015934">
    <property type="term" value="C:large ribosomal subunit"/>
    <property type="evidence" value="ECO:0007669"/>
    <property type="project" value="InterPro"/>
</dbReference>
<name>A0A1F7WRH2_9BACT</name>
<dbReference type="InterPro" id="IPR002143">
    <property type="entry name" value="Ribosomal_uL1"/>
</dbReference>
<dbReference type="EMBL" id="MGFM01000040">
    <property type="protein sequence ID" value="OGM05372.1"/>
    <property type="molecule type" value="Genomic_DNA"/>
</dbReference>
<protein>
    <recommendedName>
        <fullName evidence="6">Large ribosomal subunit protein uL1</fullName>
    </recommendedName>
    <alternativeName>
        <fullName evidence="7">50S ribosomal protein L1</fullName>
    </alternativeName>
</protein>
<evidence type="ECO:0000256" key="3">
    <source>
        <dbReference type="ARBA" id="ARBA00022845"/>
    </source>
</evidence>
<dbReference type="SUPFAM" id="SSF56808">
    <property type="entry name" value="Ribosomal protein L1"/>
    <property type="match status" value="1"/>
</dbReference>
<dbReference type="Proteomes" id="UP000178812">
    <property type="component" value="Unassembled WGS sequence"/>
</dbReference>
<evidence type="ECO:0000313" key="8">
    <source>
        <dbReference type="EMBL" id="OGM05372.1"/>
    </source>
</evidence>
<organism evidence="8 9">
    <name type="scientific">Candidatus Woesebacteria bacterium GWB1_43_5</name>
    <dbReference type="NCBI Taxonomy" id="1802474"/>
    <lineage>
        <taxon>Bacteria</taxon>
        <taxon>Candidatus Woeseibacteriota</taxon>
    </lineage>
</organism>
<dbReference type="GO" id="GO:0003735">
    <property type="term" value="F:structural constituent of ribosome"/>
    <property type="evidence" value="ECO:0007669"/>
    <property type="project" value="InterPro"/>
</dbReference>
<gene>
    <name evidence="8" type="ORF">A2125_02015</name>
</gene>
<dbReference type="GO" id="GO:0006412">
    <property type="term" value="P:translation"/>
    <property type="evidence" value="ECO:0007669"/>
    <property type="project" value="InterPro"/>
</dbReference>
<keyword evidence="2" id="KW-0678">Repressor</keyword>
<dbReference type="Gene3D" id="3.30.190.20">
    <property type="match status" value="1"/>
</dbReference>
<dbReference type="InterPro" id="IPR028364">
    <property type="entry name" value="Ribosomal_uL1/biogenesis"/>
</dbReference>
<evidence type="ECO:0000256" key="1">
    <source>
        <dbReference type="ARBA" id="ARBA00010531"/>
    </source>
</evidence>
<evidence type="ECO:0000256" key="5">
    <source>
        <dbReference type="ARBA" id="ARBA00023274"/>
    </source>
</evidence>
<dbReference type="InterPro" id="IPR023674">
    <property type="entry name" value="Ribosomal_uL1-like"/>
</dbReference>
<dbReference type="GO" id="GO:0003723">
    <property type="term" value="F:RNA binding"/>
    <property type="evidence" value="ECO:0007669"/>
    <property type="project" value="InterPro"/>
</dbReference>
<evidence type="ECO:0000256" key="6">
    <source>
        <dbReference type="ARBA" id="ARBA00035241"/>
    </source>
</evidence>
<sequence length="204" mass="22314">MKTRGKRYREAREKIDKNKLYPIDKAIKLVKETSISSFDGSVDLHAVIKKIGFTAKITLPHEFGKKKKVEVASDLTVKKLEAAAGPGGKIDFDILLATPDMMPKLVKFAKILGPKGLMPNPKQGTLIKKASDAKAFSTSSTVIKTEKEAPVIHIVIGKVSMKETEIQKNLEAVIDALGKNQIMKAYLVATMGPSVKLPFPSNKE</sequence>
<evidence type="ECO:0000256" key="2">
    <source>
        <dbReference type="ARBA" id="ARBA00022491"/>
    </source>
</evidence>
<evidence type="ECO:0000256" key="4">
    <source>
        <dbReference type="ARBA" id="ARBA00022980"/>
    </source>
</evidence>
<dbReference type="AlphaFoldDB" id="A0A1F7WRH2"/>
<dbReference type="InterPro" id="IPR016095">
    <property type="entry name" value="Ribosomal_uL1_3-a/b-sand"/>
</dbReference>
<reference evidence="8 9" key="1">
    <citation type="journal article" date="2016" name="Nat. Commun.">
        <title>Thousands of microbial genomes shed light on interconnected biogeochemical processes in an aquifer system.</title>
        <authorList>
            <person name="Anantharaman K."/>
            <person name="Brown C.T."/>
            <person name="Hug L.A."/>
            <person name="Sharon I."/>
            <person name="Castelle C.J."/>
            <person name="Probst A.J."/>
            <person name="Thomas B.C."/>
            <person name="Singh A."/>
            <person name="Wilkins M.J."/>
            <person name="Karaoz U."/>
            <person name="Brodie E.L."/>
            <person name="Williams K.H."/>
            <person name="Hubbard S.S."/>
            <person name="Banfield J.F."/>
        </authorList>
    </citation>
    <scope>NUCLEOTIDE SEQUENCE [LARGE SCALE GENOMIC DNA]</scope>
</reference>
<evidence type="ECO:0000256" key="7">
    <source>
        <dbReference type="ARBA" id="ARBA00035452"/>
    </source>
</evidence>
<comment type="similarity">
    <text evidence="1">Belongs to the universal ribosomal protein uL1 family.</text>
</comment>
<dbReference type="GO" id="GO:0006417">
    <property type="term" value="P:regulation of translation"/>
    <property type="evidence" value="ECO:0007669"/>
    <property type="project" value="UniProtKB-KW"/>
</dbReference>
<dbReference type="Gene3D" id="6.10.20.140">
    <property type="entry name" value="50S ribosomal protein L1, Chain A, Domain 1"/>
    <property type="match status" value="1"/>
</dbReference>